<evidence type="ECO:0000313" key="4">
    <source>
        <dbReference type="EMBL" id="NCN65301.1"/>
    </source>
</evidence>
<accession>A0A8J7Z0B4</accession>
<keyword evidence="1" id="KW-0689">Ribosomal protein</keyword>
<dbReference type="InterPro" id="IPR001593">
    <property type="entry name" value="Ribosomal_eS1"/>
</dbReference>
<comment type="caution">
    <text evidence="5">The sequence shown here is derived from an EMBL/GenBank/DDBJ whole genome shotgun (WGS) entry which is preliminary data.</text>
</comment>
<dbReference type="GO" id="GO:1990904">
    <property type="term" value="C:ribonucleoprotein complex"/>
    <property type="evidence" value="ECO:0007669"/>
    <property type="project" value="UniProtKB-KW"/>
</dbReference>
<evidence type="ECO:0000313" key="6">
    <source>
        <dbReference type="Proteomes" id="UP000738826"/>
    </source>
</evidence>
<feature type="region of interest" description="Disordered" evidence="3">
    <location>
        <begin position="196"/>
        <end position="245"/>
    </location>
</feature>
<organism evidence="5 6">
    <name type="scientific">Candidatus Altarchaeum hamiconexum</name>
    <dbReference type="NCBI Taxonomy" id="1803513"/>
    <lineage>
        <taxon>Archaea</taxon>
        <taxon>Candidatus Altarchaeota</taxon>
        <taxon>Candidatus Altiarchaeia</taxon>
        <taxon>Candidatus Altarchaeales</taxon>
        <taxon>Candidatus Altarchaeaceae</taxon>
        <taxon>Candidatus Altarchaeum</taxon>
    </lineage>
</organism>
<dbReference type="EMBL" id="JAACQH010000116">
    <property type="protein sequence ID" value="NCS91856.1"/>
    <property type="molecule type" value="Genomic_DNA"/>
</dbReference>
<dbReference type="Pfam" id="PF01015">
    <property type="entry name" value="Ribosomal_S3Ae"/>
    <property type="match status" value="1"/>
</dbReference>
<dbReference type="SMART" id="SM01397">
    <property type="entry name" value="Ribosomal_S3Ae"/>
    <property type="match status" value="1"/>
</dbReference>
<evidence type="ECO:0000256" key="2">
    <source>
        <dbReference type="ARBA" id="ARBA00023274"/>
    </source>
</evidence>
<evidence type="ECO:0000256" key="1">
    <source>
        <dbReference type="ARBA" id="ARBA00022980"/>
    </source>
</evidence>
<evidence type="ECO:0008006" key="7">
    <source>
        <dbReference type="Google" id="ProtNLM"/>
    </source>
</evidence>
<proteinExistence type="predicted"/>
<keyword evidence="2" id="KW-0687">Ribonucleoprotein</keyword>
<dbReference type="GO" id="GO:0006412">
    <property type="term" value="P:translation"/>
    <property type="evidence" value="ECO:0007669"/>
    <property type="project" value="InterPro"/>
</dbReference>
<dbReference type="EMBL" id="JAACVF010000119">
    <property type="protein sequence ID" value="NCN65301.1"/>
    <property type="molecule type" value="Genomic_DNA"/>
</dbReference>
<reference evidence="5" key="1">
    <citation type="submission" date="2019-11" db="EMBL/GenBank/DDBJ databases">
        <title>Lipid analysis of CO2-rich subsurface aquifers suggests an autotrophy-based deep biosphere with lysolipids enriched in CPR bacteria.</title>
        <authorList>
            <person name="Probst A.J."/>
            <person name="Elling F.J."/>
            <person name="Castelle C.J."/>
            <person name="Zhu Q."/>
            <person name="Elvert M."/>
            <person name="Birarda G."/>
            <person name="Holman H.-Y."/>
            <person name="Lane K.R."/>
            <person name="Ladd B."/>
            <person name="Ryan M.C."/>
            <person name="Woyke T."/>
            <person name="Hinrichs K.-U."/>
            <person name="Banfield J.F."/>
        </authorList>
    </citation>
    <scope>NUCLEOTIDE SEQUENCE</scope>
    <source>
        <strain evidence="4">CG_2015-01_33_1645</strain>
        <strain evidence="5">CG_2015-04_33_537</strain>
    </source>
</reference>
<feature type="compositionally biased region" description="Polar residues" evidence="3">
    <location>
        <begin position="214"/>
        <end position="226"/>
    </location>
</feature>
<sequence length="245" mass="28041">MAKAFGKKDKWKLKKKYKIVIPENFGYMEMGLVVSSKPENLIDRKISYSIRDITHEKQKQHINVTFRIKKVEGDKALTMFDSLSVDRKYLMSRIVPGHTLIDQPFIIKLKDADMKLAMNILTAYKVHASQKKDMIKKIPVVLDEYKNEKVNNFLELVISGRTNVAIFKNLKKIAPVRRVEIRNMNVLKLRPTDEPIAETAEPITPETPAIPVQENLSSETPLPSDNQQSTQTPSEQQPQQSANNV</sequence>
<gene>
    <name evidence="5" type="ORF">GW779_05595</name>
    <name evidence="4" type="ORF">GW910_04485</name>
</gene>
<dbReference type="AlphaFoldDB" id="A0A8J7Z0B4"/>
<feature type="compositionally biased region" description="Low complexity" evidence="3">
    <location>
        <begin position="227"/>
        <end position="245"/>
    </location>
</feature>
<dbReference type="Proteomes" id="UP000768163">
    <property type="component" value="Unassembled WGS sequence"/>
</dbReference>
<evidence type="ECO:0000313" key="5">
    <source>
        <dbReference type="EMBL" id="NCS91856.1"/>
    </source>
</evidence>
<dbReference type="GO" id="GO:0005840">
    <property type="term" value="C:ribosome"/>
    <property type="evidence" value="ECO:0007669"/>
    <property type="project" value="UniProtKB-KW"/>
</dbReference>
<dbReference type="Proteomes" id="UP000738826">
    <property type="component" value="Unassembled WGS sequence"/>
</dbReference>
<evidence type="ECO:0000256" key="3">
    <source>
        <dbReference type="SAM" id="MobiDB-lite"/>
    </source>
</evidence>
<protein>
    <recommendedName>
        <fullName evidence="7">30S ribosomal protein S3Ae</fullName>
    </recommendedName>
</protein>
<name>A0A8J7Z0B4_9ARCH</name>
<dbReference type="GO" id="GO:0003735">
    <property type="term" value="F:structural constituent of ribosome"/>
    <property type="evidence" value="ECO:0007669"/>
    <property type="project" value="InterPro"/>
</dbReference>